<dbReference type="SUPFAM" id="SSF69065">
    <property type="entry name" value="RNase III domain-like"/>
    <property type="match status" value="1"/>
</dbReference>
<dbReference type="GO" id="GO:0046872">
    <property type="term" value="F:metal ion binding"/>
    <property type="evidence" value="ECO:0007669"/>
    <property type="project" value="UniProtKB-KW"/>
</dbReference>
<dbReference type="GO" id="GO:0005737">
    <property type="term" value="C:cytoplasm"/>
    <property type="evidence" value="ECO:0007669"/>
    <property type="project" value="UniProtKB-SubCell"/>
</dbReference>
<dbReference type="Pfam" id="PF00035">
    <property type="entry name" value="dsrm"/>
    <property type="match status" value="1"/>
</dbReference>
<dbReference type="Gene3D" id="1.10.1520.10">
    <property type="entry name" value="Ribonuclease III domain"/>
    <property type="match status" value="1"/>
</dbReference>
<dbReference type="EMBL" id="CP074694">
    <property type="protein sequence ID" value="QVL30516.1"/>
    <property type="molecule type" value="Genomic_DNA"/>
</dbReference>
<dbReference type="PANTHER" id="PTHR14950">
    <property type="entry name" value="DICER-RELATED"/>
    <property type="match status" value="1"/>
</dbReference>
<dbReference type="EC" id="3.1.26.3" evidence="12"/>
<evidence type="ECO:0000256" key="3">
    <source>
        <dbReference type="ARBA" id="ARBA00022552"/>
    </source>
</evidence>
<protein>
    <recommendedName>
        <fullName evidence="12">Ribonuclease 3</fullName>
        <ecNumber evidence="12">3.1.26.3</ecNumber>
    </recommendedName>
    <alternativeName>
        <fullName evidence="12">Ribonuclease III</fullName>
        <shortName evidence="12">RNase III</shortName>
    </alternativeName>
</protein>
<comment type="subunit">
    <text evidence="12">Homodimer.</text>
</comment>
<sequence>MTAVTNTAKEDNWAELENILGYKFQRRELLVAALTHTSGANTREHSNERLEFLGDAVLGLVVVEELYLQHPNFHEGMMTKIKSAVVAKEACIKFSEQLELARFMILGRAIRSNPKIPGNVLADAFESLVAAVYLDSNFAVARDFILKFLKPEIDRVLKDEDLLNAAKSNLQQLCQKKFCQTPTYRVLDEQGPEHSRSFQVVVEVGDRRFKPAWGPSKKKAEALAAQNALDELGDSRCSAVPSE</sequence>
<keyword evidence="12" id="KW-0699">rRNA-binding</keyword>
<dbReference type="AlphaFoldDB" id="A0A8E6B3M6"/>
<dbReference type="PROSITE" id="PS50142">
    <property type="entry name" value="RNASE_3_2"/>
    <property type="match status" value="1"/>
</dbReference>
<keyword evidence="16" id="KW-1185">Reference proteome</keyword>
<dbReference type="InterPro" id="IPR011907">
    <property type="entry name" value="RNase_III"/>
</dbReference>
<keyword evidence="5 12" id="KW-0540">Nuclease</keyword>
<comment type="similarity">
    <text evidence="2">Belongs to the ribonuclease III family.</text>
</comment>
<keyword evidence="7 12" id="KW-0255">Endonuclease</keyword>
<comment type="subcellular location">
    <subcellularLocation>
        <location evidence="12">Cytoplasm</location>
    </subcellularLocation>
</comment>
<evidence type="ECO:0000313" key="15">
    <source>
        <dbReference type="EMBL" id="QVL30516.1"/>
    </source>
</evidence>
<keyword evidence="12" id="KW-0819">tRNA processing</keyword>
<accession>A0A8E6B3M6</accession>
<feature type="active site" evidence="12">
    <location>
        <position position="55"/>
    </location>
</feature>
<dbReference type="PROSITE" id="PS50137">
    <property type="entry name" value="DS_RBD"/>
    <property type="match status" value="1"/>
</dbReference>
<evidence type="ECO:0000256" key="5">
    <source>
        <dbReference type="ARBA" id="ARBA00022722"/>
    </source>
</evidence>
<dbReference type="CDD" id="cd00593">
    <property type="entry name" value="RIBOc"/>
    <property type="match status" value="1"/>
</dbReference>
<feature type="active site" evidence="12">
    <location>
        <position position="126"/>
    </location>
</feature>
<dbReference type="InterPro" id="IPR000999">
    <property type="entry name" value="RNase_III_dom"/>
</dbReference>
<keyword evidence="8 12" id="KW-0378">Hydrolase</keyword>
<keyword evidence="12" id="KW-0963">Cytoplasm</keyword>
<reference evidence="15" key="1">
    <citation type="submission" date="2021-05" db="EMBL/GenBank/DDBJ databases">
        <title>Complete genome sequence of the cellulolytic planctomycete Telmatocola sphagniphila SP2T and characterization of the first cellulase from planctomycetes.</title>
        <authorList>
            <person name="Rakitin A.L."/>
            <person name="Beletsky A.V."/>
            <person name="Naumoff D.G."/>
            <person name="Kulichevskaya I.S."/>
            <person name="Mardanov A.V."/>
            <person name="Ravin N.V."/>
            <person name="Dedysh S.N."/>
        </authorList>
    </citation>
    <scope>NUCLEOTIDE SEQUENCE</scope>
    <source>
        <strain evidence="15">SP2T</strain>
    </source>
</reference>
<keyword evidence="6 12" id="KW-0479">Metal-binding</keyword>
<evidence type="ECO:0000256" key="9">
    <source>
        <dbReference type="ARBA" id="ARBA00022842"/>
    </source>
</evidence>
<feature type="binding site" evidence="12">
    <location>
        <position position="123"/>
    </location>
    <ligand>
        <name>Mg(2+)</name>
        <dbReference type="ChEBI" id="CHEBI:18420"/>
    </ligand>
</feature>
<keyword evidence="4 12" id="KW-0507">mRNA processing</keyword>
<evidence type="ECO:0000256" key="7">
    <source>
        <dbReference type="ARBA" id="ARBA00022759"/>
    </source>
</evidence>
<dbReference type="Gene3D" id="3.30.160.20">
    <property type="match status" value="1"/>
</dbReference>
<evidence type="ECO:0000256" key="1">
    <source>
        <dbReference type="ARBA" id="ARBA00000109"/>
    </source>
</evidence>
<evidence type="ECO:0000256" key="4">
    <source>
        <dbReference type="ARBA" id="ARBA00022664"/>
    </source>
</evidence>
<dbReference type="GO" id="GO:0006364">
    <property type="term" value="P:rRNA processing"/>
    <property type="evidence" value="ECO:0007669"/>
    <property type="project" value="UniProtKB-UniRule"/>
</dbReference>
<proteinExistence type="inferred from homology"/>
<dbReference type="InterPro" id="IPR014720">
    <property type="entry name" value="dsRBD_dom"/>
</dbReference>
<dbReference type="PROSITE" id="PS00517">
    <property type="entry name" value="RNASE_3_1"/>
    <property type="match status" value="1"/>
</dbReference>
<evidence type="ECO:0000256" key="10">
    <source>
        <dbReference type="ARBA" id="ARBA00022884"/>
    </source>
</evidence>
<dbReference type="GO" id="GO:0004525">
    <property type="term" value="F:ribonuclease III activity"/>
    <property type="evidence" value="ECO:0007669"/>
    <property type="project" value="UniProtKB-UniRule"/>
</dbReference>
<evidence type="ECO:0000259" key="13">
    <source>
        <dbReference type="PROSITE" id="PS50137"/>
    </source>
</evidence>
<feature type="domain" description="RNase III" evidence="14">
    <location>
        <begin position="13"/>
        <end position="137"/>
    </location>
</feature>
<dbReference type="CDD" id="cd10845">
    <property type="entry name" value="DSRM_RNAse_III_family"/>
    <property type="match status" value="1"/>
</dbReference>
<dbReference type="KEGG" id="tsph:KIH39_16845"/>
<organism evidence="15 16">
    <name type="scientific">Telmatocola sphagniphila</name>
    <dbReference type="NCBI Taxonomy" id="1123043"/>
    <lineage>
        <taxon>Bacteria</taxon>
        <taxon>Pseudomonadati</taxon>
        <taxon>Planctomycetota</taxon>
        <taxon>Planctomycetia</taxon>
        <taxon>Gemmatales</taxon>
        <taxon>Gemmataceae</taxon>
    </lineage>
</organism>
<evidence type="ECO:0000256" key="6">
    <source>
        <dbReference type="ARBA" id="ARBA00022723"/>
    </source>
</evidence>
<dbReference type="Pfam" id="PF14622">
    <property type="entry name" value="Ribonucleas_3_3"/>
    <property type="match status" value="1"/>
</dbReference>
<dbReference type="Proteomes" id="UP000676194">
    <property type="component" value="Chromosome"/>
</dbReference>
<dbReference type="RefSeq" id="WP_213494387.1">
    <property type="nucleotide sequence ID" value="NZ_CP074694.1"/>
</dbReference>
<evidence type="ECO:0000256" key="2">
    <source>
        <dbReference type="ARBA" id="ARBA00010183"/>
    </source>
</evidence>
<evidence type="ECO:0000256" key="11">
    <source>
        <dbReference type="ARBA" id="ARBA00049596"/>
    </source>
</evidence>
<feature type="domain" description="DRBM" evidence="13">
    <location>
        <begin position="165"/>
        <end position="234"/>
    </location>
</feature>
<dbReference type="NCBIfam" id="TIGR02191">
    <property type="entry name" value="RNaseIII"/>
    <property type="match status" value="1"/>
</dbReference>
<dbReference type="InterPro" id="IPR036389">
    <property type="entry name" value="RNase_III_sf"/>
</dbReference>
<evidence type="ECO:0000259" key="14">
    <source>
        <dbReference type="PROSITE" id="PS50142"/>
    </source>
</evidence>
<name>A0A8E6B3M6_9BACT</name>
<dbReference type="SMART" id="SM00358">
    <property type="entry name" value="DSRM"/>
    <property type="match status" value="1"/>
</dbReference>
<keyword evidence="10 12" id="KW-0694">RNA-binding</keyword>
<keyword evidence="3 12" id="KW-0698">rRNA processing</keyword>
<dbReference type="SMART" id="SM00535">
    <property type="entry name" value="RIBOc"/>
    <property type="match status" value="1"/>
</dbReference>
<dbReference type="HAMAP" id="MF_00104">
    <property type="entry name" value="RNase_III"/>
    <property type="match status" value="1"/>
</dbReference>
<feature type="binding site" evidence="12">
    <location>
        <position position="126"/>
    </location>
    <ligand>
        <name>Mg(2+)</name>
        <dbReference type="ChEBI" id="CHEBI:18420"/>
    </ligand>
</feature>
<dbReference type="GO" id="GO:0008033">
    <property type="term" value="P:tRNA processing"/>
    <property type="evidence" value="ECO:0007669"/>
    <property type="project" value="UniProtKB-KW"/>
</dbReference>
<evidence type="ECO:0000256" key="8">
    <source>
        <dbReference type="ARBA" id="ARBA00022801"/>
    </source>
</evidence>
<comment type="function">
    <text evidence="11 12">Digests double-stranded RNA. Involved in the processing of primary rRNA transcript to yield the immediate precursors to the large and small rRNAs (23S and 16S). Processes some mRNAs, and tRNAs when they are encoded in the rRNA operon. Processes pre-crRNA and tracrRNA of type II CRISPR loci if present in the organism.</text>
</comment>
<evidence type="ECO:0000256" key="12">
    <source>
        <dbReference type="HAMAP-Rule" id="MF_00104"/>
    </source>
</evidence>
<dbReference type="GO" id="GO:0006397">
    <property type="term" value="P:mRNA processing"/>
    <property type="evidence" value="ECO:0007669"/>
    <property type="project" value="UniProtKB-UniRule"/>
</dbReference>
<comment type="catalytic activity">
    <reaction evidence="1 12">
        <text>Endonucleolytic cleavage to 5'-phosphomonoester.</text>
        <dbReference type="EC" id="3.1.26.3"/>
    </reaction>
</comment>
<feature type="binding site" evidence="12">
    <location>
        <position position="51"/>
    </location>
    <ligand>
        <name>Mg(2+)</name>
        <dbReference type="ChEBI" id="CHEBI:18420"/>
    </ligand>
</feature>
<dbReference type="PANTHER" id="PTHR14950:SF37">
    <property type="entry name" value="ENDORIBONUCLEASE DICER"/>
    <property type="match status" value="1"/>
</dbReference>
<gene>
    <name evidence="12 15" type="primary">rnc</name>
    <name evidence="15" type="ORF">KIH39_16845</name>
</gene>
<dbReference type="FunFam" id="1.10.1520.10:FF:000001">
    <property type="entry name" value="Ribonuclease 3"/>
    <property type="match status" value="1"/>
</dbReference>
<keyword evidence="9 12" id="KW-0460">Magnesium</keyword>
<evidence type="ECO:0000313" key="16">
    <source>
        <dbReference type="Proteomes" id="UP000676194"/>
    </source>
</evidence>
<comment type="cofactor">
    <cofactor evidence="12">
        <name>Mg(2+)</name>
        <dbReference type="ChEBI" id="CHEBI:18420"/>
    </cofactor>
</comment>
<dbReference type="GO" id="GO:0019843">
    <property type="term" value="F:rRNA binding"/>
    <property type="evidence" value="ECO:0007669"/>
    <property type="project" value="UniProtKB-KW"/>
</dbReference>
<dbReference type="SUPFAM" id="SSF54768">
    <property type="entry name" value="dsRNA-binding domain-like"/>
    <property type="match status" value="1"/>
</dbReference>